<name>H6WFZ0_9CAUD</name>
<proteinExistence type="predicted"/>
<sequence>MLDKITFQNGTIVTKEYLNEVQKGTSFSGGARADFYTLSSTDENSWDITERDGLKDYEISNPRDEKETAIGRLAHDGVILGYGLESAVQTVADATFTEPKTISISLNSNNVPTISTGASAKKGVIVEAGKIVLSDGTLFSWDRQLKAIGAGVDSPTGKNYIYVIEDDSLTGGGGLAVSSTLPSPESNPYVPLAEINFTDGQLDTDSDGDVMGTGVIDLRPNLFVGALNNYGTGILKNTDIISTSSSIKSWDRAIADTRNGSVIISLPGASGSNSASDNDRVAIVDLEGSFDRFPIVLRPGTDTKINGSVDDWIVNIRDAHLELFYNASTAEWRFEETPGSECNPKLGTFISCGGKEFIGTRTAGECPDGQAIPAVYPNPSEGVYRYEASSQKCYKEIKEATAIYSNGEGGLIKVFGASRCNRGAVADSSTAIRNIIYVDPSVGTDELNNNGTDNDKPFRTLERALLEAARASRRGGATDAYDTTVIELAPGDYYVDNSPGVNAITGISAADRYIKQVTTGYSTLTAYSTENPFIVIDVGSANSQPPVVLNLGRVIYTSTGSVGTIRKIEKDSVSATRWRVHLQYVKGNFNTGDEIFYNRTSDFNPTTGGIIVPRGISINGVDLRKVRIRPMYVPALTPGQNTAQEQKTYIFKVTGGTYVSLMTFTDNQQFSRTHNTVTSVGFASQGEIRGSNNETSYYAKITSLFAGIDGWGNDGLLEVPGETTIVAPVVPGKENRGNDVEQNQTGTQSPDLDPNAPPAYPGPALLKVEEGGSVNFFKLPDVNSTRSSSPYVFNCSVRSIFGLQGLWADGTRVGGFKSMVTANYTQVSLQTDPNCFEAPSTEYFSDPPINKQSGSGKKFRTCSADEFKYRHFGFRGSADATIQLVSCFVIGNADHFIAESGADLSITNSCSDFGDISLRSIGFKEKAFSQDEGRPTATTSGTKILQIIPPLPLSSSPLSNGKDATLRTSEVSTGLNIDYTQTKAYVLANKVGNSAPSVIRVYIRNSDIGNPFSATNVPSASLLGFGQFSYTRKAADGTYYLSGGAGNQERKTLYVAGFDENGNSILYAGEIQIQDPSEQLFNKLDDQSKIFGWDTANSKWYINIRTSAIAEESTDGQIGDVDGYLQKKYDYAFRYILDSTDSPFDSLDFIFDGSPLKVRRAVDRRTADERVYRVVLDGFLKEEGLRKPQAYYVLEKQQGVAGFPLNGGDELLDDPLVVTDVRNYHTYSNPGVTYTDAKNPFPGKYITYMTTSADARDVFTADFVPEQDLDEPEATADPSNSVTKVALQKFGNRPNVVFSEALGPSVNPIQIRENTSTNQIGFLIGLHRPSVVRASGHTWEWTGYLNYDTAFPIYQGEPLEQDFKLGKIIVEETGGRVYASGMNEEGNFYIGTNVYDLKSGEQFSIPLKADNELGNVTNQVLNNVIVKGTLFMNDDSTLRFGPNTTLIFNSGTELRTDLGPIQASTTVPDVYATTERAGFVELASQAEIRGAFGNANTGIADKVVVTAAELAAELNLRLDNVVNASGPLTVSETSVEAPGGDPNDDSDNITQFTVQLGLDADNQNEAKLAGLRLGSTTGQLVTSVTNNFDKSGTNAVQQAQLVSARALRLYQIDTDQLVNGAVETAKINDGAVTTGKLASQAVTSGKIASGAVTEAKIGNGAVTNSKIANDAVNGNKIADDAVDTEHIANDAVDTAQIANNAVETAQINNGAVTAAKLSGGQGGSAPVYGIRAYGHVTNSNSLGSGSGNIASVSVDNADGTDDHEITINFSTPMPNSNYTVVTTASNEGNGDHIYAVYSRSTSNCKIRAYDPGEGNNSEDDNDGFYFIVVG</sequence>
<dbReference type="Proteomes" id="UP000007178">
    <property type="component" value="Segment"/>
</dbReference>
<dbReference type="GeneID" id="14013918"/>
<feature type="region of interest" description="Disordered" evidence="1">
    <location>
        <begin position="729"/>
        <end position="758"/>
    </location>
</feature>
<accession>H6WFZ0</accession>
<dbReference type="KEGG" id="vg:14013918"/>
<dbReference type="EMBL" id="JQ245707">
    <property type="protein sequence ID" value="AEZ65715.1"/>
    <property type="molecule type" value="Genomic_DNA"/>
</dbReference>
<evidence type="ECO:0000313" key="3">
    <source>
        <dbReference type="Proteomes" id="UP000007178"/>
    </source>
</evidence>
<protein>
    <submittedName>
        <fullName evidence="2">Tail fiber</fullName>
    </submittedName>
</protein>
<organism evidence="2 3">
    <name type="scientific">Cyanophage S-TIM5</name>
    <dbReference type="NCBI Taxonomy" id="1137745"/>
    <lineage>
        <taxon>Viruses</taxon>
        <taxon>Duplodnaviria</taxon>
        <taxon>Heunggongvirae</taxon>
        <taxon>Uroviricota</taxon>
        <taxon>Caudoviricetes</taxon>
        <taxon>Aurunvirus</taxon>
        <taxon>Aurunvirus STIM5</taxon>
    </lineage>
</organism>
<reference evidence="2 3" key="1">
    <citation type="journal article" date="2012" name="Proc. Natl. Acad. Sci. U.S.A.">
        <title>A novel lineage of myoviruses infecting cyanobacteria is widespread in the oceans.</title>
        <authorList>
            <person name="Sabehi G."/>
            <person name="Shaulov L."/>
            <person name="Silver D.H."/>
            <person name="Yanai I."/>
            <person name="Harel A."/>
            <person name="Lindell D."/>
        </authorList>
    </citation>
    <scope>NUCLEOTIDE SEQUENCE [LARGE SCALE GENOMIC DNA]</scope>
</reference>
<feature type="compositionally biased region" description="Polar residues" evidence="1">
    <location>
        <begin position="740"/>
        <end position="750"/>
    </location>
</feature>
<keyword evidence="3" id="KW-1185">Reference proteome</keyword>
<dbReference type="RefSeq" id="YP_007006128.1">
    <property type="nucleotide sequence ID" value="NC_019516.2"/>
</dbReference>
<evidence type="ECO:0000313" key="2">
    <source>
        <dbReference type="EMBL" id="AEZ65715.1"/>
    </source>
</evidence>
<evidence type="ECO:0000256" key="1">
    <source>
        <dbReference type="SAM" id="MobiDB-lite"/>
    </source>
</evidence>